<dbReference type="Proteomes" id="UP000238338">
    <property type="component" value="Unassembled WGS sequence"/>
</dbReference>
<dbReference type="AlphaFoldDB" id="A0A2S8S739"/>
<accession>A0A2S8S739</accession>
<feature type="domain" description="HD" evidence="1">
    <location>
        <begin position="53"/>
        <end position="92"/>
    </location>
</feature>
<protein>
    <recommendedName>
        <fullName evidence="1">HD domain-containing protein</fullName>
    </recommendedName>
</protein>
<reference evidence="2 3" key="1">
    <citation type="submission" date="2018-02" db="EMBL/GenBank/DDBJ databases">
        <title>Genomic Encyclopedia of Archaeal and Bacterial Type Strains, Phase II (KMG-II): from individual species to whole genera.</title>
        <authorList>
            <person name="Goeker M."/>
        </authorList>
    </citation>
    <scope>NUCLEOTIDE SEQUENCE [LARGE SCALE GENOMIC DNA]</scope>
    <source>
        <strain evidence="2 3">DSM 18921</strain>
    </source>
</reference>
<sequence>MKTPRAWQRMLSGRRLDLLDPTPVDIEIEDIAHGLSFVARWNGQTMGDWPYSVAEHSLLVEQLFERANPGISARWKLAALLHDAPEYVIGDMISPVKAAIGPGYGALDDRLTAAVHLRFGLPATLPVAIKKEIKKADKVSAWLEAVHIAGFTRAEADKYFGRPEATAGLARDLTIRLRPPKEVRADFVARHAALLSEIATG</sequence>
<comment type="caution">
    <text evidence="2">The sequence shown here is derived from an EMBL/GenBank/DDBJ whole genome shotgun (WGS) entry which is preliminary data.</text>
</comment>
<evidence type="ECO:0000313" key="2">
    <source>
        <dbReference type="EMBL" id="PQV56602.1"/>
    </source>
</evidence>
<organism evidence="2 3">
    <name type="scientific">Albidovulum denitrificans</name>
    <dbReference type="NCBI Taxonomy" id="404881"/>
    <lineage>
        <taxon>Bacteria</taxon>
        <taxon>Pseudomonadati</taxon>
        <taxon>Pseudomonadota</taxon>
        <taxon>Alphaproteobacteria</taxon>
        <taxon>Rhodobacterales</taxon>
        <taxon>Paracoccaceae</taxon>
        <taxon>Albidovulum</taxon>
    </lineage>
</organism>
<evidence type="ECO:0000259" key="1">
    <source>
        <dbReference type="Pfam" id="PF01966"/>
    </source>
</evidence>
<gene>
    <name evidence="2" type="ORF">LX70_02175</name>
</gene>
<dbReference type="InterPro" id="IPR006674">
    <property type="entry name" value="HD_domain"/>
</dbReference>
<dbReference type="SUPFAM" id="SSF109604">
    <property type="entry name" value="HD-domain/PDEase-like"/>
    <property type="match status" value="1"/>
</dbReference>
<dbReference type="RefSeq" id="WP_105514782.1">
    <property type="nucleotide sequence ID" value="NZ_PVEP01000004.1"/>
</dbReference>
<dbReference type="OrthoDB" id="9794481at2"/>
<name>A0A2S8S739_9RHOB</name>
<dbReference type="Gene3D" id="1.10.3210.10">
    <property type="entry name" value="Hypothetical protein af1432"/>
    <property type="match status" value="1"/>
</dbReference>
<dbReference type="EMBL" id="PVEP01000004">
    <property type="protein sequence ID" value="PQV56602.1"/>
    <property type="molecule type" value="Genomic_DNA"/>
</dbReference>
<keyword evidence="3" id="KW-1185">Reference proteome</keyword>
<dbReference type="Pfam" id="PF01966">
    <property type="entry name" value="HD"/>
    <property type="match status" value="1"/>
</dbReference>
<evidence type="ECO:0000313" key="3">
    <source>
        <dbReference type="Proteomes" id="UP000238338"/>
    </source>
</evidence>
<proteinExistence type="predicted"/>